<dbReference type="PANTHER" id="PTHR43391">
    <property type="entry name" value="RETINOL DEHYDROGENASE-RELATED"/>
    <property type="match status" value="1"/>
</dbReference>
<keyword evidence="6" id="KW-1185">Reference proteome</keyword>
<sequence>MVYDVATKVVLITGAASGIGAALARRLHGRGARVALFDVDVPAGERLAADLGSSRALFLPVDVRDRAAIADAVATVMARFGQLDVVVANAGVGPPVATVRTTDPAEFDRVVAVNLTGTFNTVRATLEQVIARRGHVVVVSSVAAFTPGVGGAAYMMTKAAVEQLGRTLRAELAPHGATAGLACFGVVDTPLTRRTLDDDPLGRRLHQMLPRPMRSRLTAGQAADLLVDAITRRAPLSIAPARWRPYALLRGIANLVIDHRTAHDRRLHTLVHDIEQRARSSGDAC</sequence>
<comment type="similarity">
    <text evidence="1 3">Belongs to the short-chain dehydrogenases/reductases (SDR) family.</text>
</comment>
<dbReference type="PRINTS" id="PR00081">
    <property type="entry name" value="GDHRDH"/>
</dbReference>
<evidence type="ECO:0000256" key="1">
    <source>
        <dbReference type="ARBA" id="ARBA00006484"/>
    </source>
</evidence>
<dbReference type="InterPro" id="IPR002347">
    <property type="entry name" value="SDR_fam"/>
</dbReference>
<dbReference type="InterPro" id="IPR036291">
    <property type="entry name" value="NAD(P)-bd_dom_sf"/>
</dbReference>
<name>A0ABT0JVF5_9ACTN</name>
<evidence type="ECO:0000256" key="2">
    <source>
        <dbReference type="ARBA" id="ARBA00023002"/>
    </source>
</evidence>
<reference evidence="5 6" key="1">
    <citation type="submission" date="2022-04" db="EMBL/GenBank/DDBJ databases">
        <title>Genome diversity in the genus Frankia.</title>
        <authorList>
            <person name="Carlos-Shanley C."/>
            <person name="Hahn D."/>
        </authorList>
    </citation>
    <scope>NUCLEOTIDE SEQUENCE [LARGE SCALE GENOMIC DNA]</scope>
    <source>
        <strain evidence="5 6">Ag45/Mut15</strain>
    </source>
</reference>
<dbReference type="CDD" id="cd05233">
    <property type="entry name" value="SDR_c"/>
    <property type="match status" value="1"/>
</dbReference>
<dbReference type="NCBIfam" id="NF004526">
    <property type="entry name" value="PRK05872.1"/>
    <property type="match status" value="1"/>
</dbReference>
<dbReference type="Proteomes" id="UP001201873">
    <property type="component" value="Unassembled WGS sequence"/>
</dbReference>
<organism evidence="5 6">
    <name type="scientific">Frankia umida</name>
    <dbReference type="NCBI Taxonomy" id="573489"/>
    <lineage>
        <taxon>Bacteria</taxon>
        <taxon>Bacillati</taxon>
        <taxon>Actinomycetota</taxon>
        <taxon>Actinomycetes</taxon>
        <taxon>Frankiales</taxon>
        <taxon>Frankiaceae</taxon>
        <taxon>Frankia</taxon>
    </lineage>
</organism>
<evidence type="ECO:0000256" key="3">
    <source>
        <dbReference type="RuleBase" id="RU000363"/>
    </source>
</evidence>
<dbReference type="EMBL" id="JALKFT010000005">
    <property type="protein sequence ID" value="MCK9875519.1"/>
    <property type="molecule type" value="Genomic_DNA"/>
</dbReference>
<dbReference type="Pfam" id="PF00106">
    <property type="entry name" value="adh_short"/>
    <property type="match status" value="1"/>
</dbReference>
<dbReference type="PANTHER" id="PTHR43391:SF94">
    <property type="entry name" value="OXIDOREDUCTASE-RELATED"/>
    <property type="match status" value="1"/>
</dbReference>
<dbReference type="RefSeq" id="WP_248823960.1">
    <property type="nucleotide sequence ID" value="NZ_JALKFT010000005.1"/>
</dbReference>
<evidence type="ECO:0000259" key="4">
    <source>
        <dbReference type="SMART" id="SM00822"/>
    </source>
</evidence>
<evidence type="ECO:0000313" key="5">
    <source>
        <dbReference type="EMBL" id="MCK9875519.1"/>
    </source>
</evidence>
<dbReference type="InterPro" id="IPR057326">
    <property type="entry name" value="KR_dom"/>
</dbReference>
<comment type="caution">
    <text evidence="5">The sequence shown here is derived from an EMBL/GenBank/DDBJ whole genome shotgun (WGS) entry which is preliminary data.</text>
</comment>
<evidence type="ECO:0000313" key="6">
    <source>
        <dbReference type="Proteomes" id="UP001201873"/>
    </source>
</evidence>
<proteinExistence type="inferred from homology"/>
<dbReference type="PRINTS" id="PR00080">
    <property type="entry name" value="SDRFAMILY"/>
</dbReference>
<keyword evidence="2" id="KW-0560">Oxidoreductase</keyword>
<feature type="domain" description="Ketoreductase" evidence="4">
    <location>
        <begin position="8"/>
        <end position="190"/>
    </location>
</feature>
<dbReference type="SUPFAM" id="SSF51735">
    <property type="entry name" value="NAD(P)-binding Rossmann-fold domains"/>
    <property type="match status" value="1"/>
</dbReference>
<protein>
    <submittedName>
        <fullName evidence="5">Short-chain dehydrogenase/reductase</fullName>
    </submittedName>
</protein>
<accession>A0ABT0JVF5</accession>
<gene>
    <name evidence="5" type="ORF">MXD59_06980</name>
</gene>
<dbReference type="SMART" id="SM00822">
    <property type="entry name" value="PKS_KR"/>
    <property type="match status" value="1"/>
</dbReference>
<dbReference type="Gene3D" id="3.40.50.720">
    <property type="entry name" value="NAD(P)-binding Rossmann-like Domain"/>
    <property type="match status" value="1"/>
</dbReference>